<dbReference type="EMBL" id="CP003466">
    <property type="protein sequence ID" value="AFT71044.1"/>
    <property type="molecule type" value="Genomic_DNA"/>
</dbReference>
<sequence>MSFVVEVEYGTIPLLTVCGSSKVARTDRLFRLLQTMRNLPSPFTGARLAEETGVSLRSIYRDIDSLRAAGARIEGERGYGYCLVEDNSLKPQAFDRTELEALALGLAEVKHLGDFGLASAAHVALTKIAAMLPRGRDQELFHAISQVYRPNPRYTIKLDIETVRHACWHERALHIRYTDSNGSISERTILPLTVMYTSEAMTVLAWCLLREDFRMFRIDRILELTSTAKSFRPRRVALLREYLSVLAPARAESGS</sequence>
<organism evidence="3 4">
    <name type="scientific">Alcanivorax dieselolei (strain DSM 16502 / CGMCC 1.3690 / MCCC 1A00001 / B-5)</name>
    <name type="common">Alloalcanivorax dieselolei</name>
    <dbReference type="NCBI Taxonomy" id="930169"/>
    <lineage>
        <taxon>Bacteria</taxon>
        <taxon>Pseudomonadati</taxon>
        <taxon>Pseudomonadota</taxon>
        <taxon>Gammaproteobacteria</taxon>
        <taxon>Oceanospirillales</taxon>
        <taxon>Alcanivoracaceae</taxon>
        <taxon>Alloalcanivorax</taxon>
    </lineage>
</organism>
<dbReference type="PANTHER" id="PTHR34580:SF3">
    <property type="entry name" value="PROTEIN PAFB"/>
    <property type="match status" value="1"/>
</dbReference>
<evidence type="ECO:0000259" key="1">
    <source>
        <dbReference type="Pfam" id="PF08279"/>
    </source>
</evidence>
<dbReference type="AlphaFoldDB" id="K0CBV0"/>
<dbReference type="SUPFAM" id="SSF46785">
    <property type="entry name" value="Winged helix' DNA-binding domain"/>
    <property type="match status" value="1"/>
</dbReference>
<keyword evidence="4" id="KW-1185">Reference proteome</keyword>
<gene>
    <name evidence="3" type="ordered locus">B5T_02776</name>
</gene>
<dbReference type="Pfam" id="PF08279">
    <property type="entry name" value="HTH_11"/>
    <property type="match status" value="1"/>
</dbReference>
<dbReference type="Pfam" id="PF13280">
    <property type="entry name" value="WYL"/>
    <property type="match status" value="1"/>
</dbReference>
<dbReference type="Gene3D" id="1.10.10.10">
    <property type="entry name" value="Winged helix-like DNA-binding domain superfamily/Winged helix DNA-binding domain"/>
    <property type="match status" value="1"/>
</dbReference>
<evidence type="ECO:0000313" key="3">
    <source>
        <dbReference type="EMBL" id="AFT71044.1"/>
    </source>
</evidence>
<proteinExistence type="predicted"/>
<dbReference type="STRING" id="930169.B5T_02776"/>
<feature type="domain" description="Helix-turn-helix type 11" evidence="1">
    <location>
        <begin position="28"/>
        <end position="81"/>
    </location>
</feature>
<dbReference type="PANTHER" id="PTHR34580">
    <property type="match status" value="1"/>
</dbReference>
<dbReference type="Proteomes" id="UP000006286">
    <property type="component" value="Chromosome"/>
</dbReference>
<dbReference type="InterPro" id="IPR036388">
    <property type="entry name" value="WH-like_DNA-bd_sf"/>
</dbReference>
<dbReference type="InterPro" id="IPR051534">
    <property type="entry name" value="CBASS_pafABC_assoc_protein"/>
</dbReference>
<dbReference type="KEGG" id="adi:B5T_02776"/>
<dbReference type="InterPro" id="IPR036390">
    <property type="entry name" value="WH_DNA-bd_sf"/>
</dbReference>
<evidence type="ECO:0000313" key="4">
    <source>
        <dbReference type="Proteomes" id="UP000006286"/>
    </source>
</evidence>
<dbReference type="eggNOG" id="COG2378">
    <property type="taxonomic scope" value="Bacteria"/>
</dbReference>
<dbReference type="PROSITE" id="PS52050">
    <property type="entry name" value="WYL"/>
    <property type="match status" value="1"/>
</dbReference>
<accession>K0CBV0</accession>
<name>K0CBV0_ALCDB</name>
<dbReference type="InterPro" id="IPR013196">
    <property type="entry name" value="HTH_11"/>
</dbReference>
<feature type="domain" description="WYL" evidence="2">
    <location>
        <begin position="161"/>
        <end position="225"/>
    </location>
</feature>
<protein>
    <submittedName>
        <fullName evidence="3">Helix-turn-helix type 11 domain protein</fullName>
    </submittedName>
</protein>
<reference evidence="3 4" key="1">
    <citation type="journal article" date="2012" name="J. Bacteriol.">
        <title>Complete genome sequence of Alcanivorax dieselolei type strain B5.</title>
        <authorList>
            <person name="Lai Q."/>
            <person name="Li W."/>
            <person name="Shao Z."/>
        </authorList>
    </citation>
    <scope>NUCLEOTIDE SEQUENCE [LARGE SCALE GENOMIC DNA]</scope>
    <source>
        <strain evidence="4">DSM 16502 / CGMCC 1.3690 / B-5</strain>
    </source>
</reference>
<dbReference type="InterPro" id="IPR026881">
    <property type="entry name" value="WYL_dom"/>
</dbReference>
<dbReference type="HOGENOM" id="CLU_041141_7_1_6"/>
<evidence type="ECO:0000259" key="2">
    <source>
        <dbReference type="Pfam" id="PF13280"/>
    </source>
</evidence>
<dbReference type="PATRIC" id="fig|930169.3.peg.2743"/>